<reference evidence="8 9" key="1">
    <citation type="submission" date="2024-06" db="EMBL/GenBank/DDBJ databases">
        <title>The Natural Products Discovery Center: Release of the First 8490 Sequenced Strains for Exploring Actinobacteria Biosynthetic Diversity.</title>
        <authorList>
            <person name="Kalkreuter E."/>
            <person name="Kautsar S.A."/>
            <person name="Yang D."/>
            <person name="Bader C.D."/>
            <person name="Teijaro C.N."/>
            <person name="Fluegel L."/>
            <person name="Davis C.M."/>
            <person name="Simpson J.R."/>
            <person name="Lauterbach L."/>
            <person name="Steele A.D."/>
            <person name="Gui C."/>
            <person name="Meng S."/>
            <person name="Li G."/>
            <person name="Viehrig K."/>
            <person name="Ye F."/>
            <person name="Su P."/>
            <person name="Kiefer A.F."/>
            <person name="Nichols A."/>
            <person name="Cepeda A.J."/>
            <person name="Yan W."/>
            <person name="Fan B."/>
            <person name="Jiang Y."/>
            <person name="Adhikari A."/>
            <person name="Zheng C.-J."/>
            <person name="Schuster L."/>
            <person name="Cowan T.M."/>
            <person name="Smanski M.J."/>
            <person name="Chevrette M.G."/>
            <person name="De Carvalho L.P.S."/>
            <person name="Shen B."/>
        </authorList>
    </citation>
    <scope>NUCLEOTIDE SEQUENCE [LARGE SCALE GENOMIC DNA]</scope>
    <source>
        <strain evidence="8 9">NPDC000634</strain>
    </source>
</reference>
<keyword evidence="4 7" id="KW-1133">Transmembrane helix</keyword>
<sequence length="506" mass="52825">MTAPRTASPDSPPSAGAGPAPELPKVLGVLDGLALTLSNISPTMSVGIGLGIIGSAVGLGIPAAFLLACLPILGIAVAYTRLNRVERNCGAAYVWVGRRIGPLPGYLIGWVIVSTNIIFIAYAVPLAGQYAFYALDAFGLHRLGGFDLGAAHPVSAFLVGVVITAGLTGLAVAGVDLAARFQRAFVTAEFAVVIVLCVLAVTKGRAASFSLSWFSPTVFSSPSVMATGVLLSVYMYWGWETAFSVTEENADARTSARVGMGSLVAVIGLFLFAAVAFQRALTPQELAAHGDNGLPFLGDLVAGRTGQAVATTTLLLSIVSCIQSVLIGTARQTLAMSRDGVMGTGWSRLHPRRGTPHIATVRTAVLAVVIAAVSIELGNVQEIVVGSVTAVGMLVSMYYALAGAACALTFRQEARTDPRTLVVAVLVPLLSGAVLLALGVYMAWSQWTSTDHFAFSASNGRFLTVLPLVILLIGLPLAAWNRYRRKAPYFTARALATTADPLDPRR</sequence>
<evidence type="ECO:0000256" key="6">
    <source>
        <dbReference type="SAM" id="MobiDB-lite"/>
    </source>
</evidence>
<name>A0ABV1W9V4_9ACTN</name>
<keyword evidence="3 7" id="KW-0812">Transmembrane</keyword>
<evidence type="ECO:0000256" key="1">
    <source>
        <dbReference type="ARBA" id="ARBA00004651"/>
    </source>
</evidence>
<dbReference type="RefSeq" id="WP_158104040.1">
    <property type="nucleotide sequence ID" value="NZ_MUBM01000744.1"/>
</dbReference>
<evidence type="ECO:0000313" key="9">
    <source>
        <dbReference type="Proteomes" id="UP001458415"/>
    </source>
</evidence>
<feature type="transmembrane region" description="Helical" evidence="7">
    <location>
        <begin position="153"/>
        <end position="172"/>
    </location>
</feature>
<dbReference type="InterPro" id="IPR002293">
    <property type="entry name" value="AA/rel_permease1"/>
</dbReference>
<keyword evidence="9" id="KW-1185">Reference proteome</keyword>
<feature type="transmembrane region" description="Helical" evidence="7">
    <location>
        <begin position="383"/>
        <end position="408"/>
    </location>
</feature>
<dbReference type="EMBL" id="JBEPCU010000654">
    <property type="protein sequence ID" value="MER6980934.1"/>
    <property type="molecule type" value="Genomic_DNA"/>
</dbReference>
<organism evidence="8 9">
    <name type="scientific">Streptomyces carpinensis</name>
    <dbReference type="NCBI Taxonomy" id="66369"/>
    <lineage>
        <taxon>Bacteria</taxon>
        <taxon>Bacillati</taxon>
        <taxon>Actinomycetota</taxon>
        <taxon>Actinomycetes</taxon>
        <taxon>Kitasatosporales</taxon>
        <taxon>Streptomycetaceae</taxon>
        <taxon>Streptomyces</taxon>
    </lineage>
</organism>
<feature type="transmembrane region" description="Helical" evidence="7">
    <location>
        <begin position="107"/>
        <end position="133"/>
    </location>
</feature>
<comment type="caution">
    <text evidence="8">The sequence shown here is derived from an EMBL/GenBank/DDBJ whole genome shotgun (WGS) entry which is preliminary data.</text>
</comment>
<dbReference type="PANTHER" id="PTHR42770">
    <property type="entry name" value="AMINO ACID TRANSPORTER-RELATED"/>
    <property type="match status" value="1"/>
</dbReference>
<feature type="transmembrane region" description="Helical" evidence="7">
    <location>
        <begin position="258"/>
        <end position="277"/>
    </location>
</feature>
<evidence type="ECO:0000256" key="5">
    <source>
        <dbReference type="ARBA" id="ARBA00023136"/>
    </source>
</evidence>
<feature type="transmembrane region" description="Helical" evidence="7">
    <location>
        <begin position="46"/>
        <end position="79"/>
    </location>
</feature>
<dbReference type="PIRSF" id="PIRSF006060">
    <property type="entry name" value="AA_transporter"/>
    <property type="match status" value="1"/>
</dbReference>
<dbReference type="PANTHER" id="PTHR42770:SF7">
    <property type="entry name" value="MEMBRANE PROTEIN"/>
    <property type="match status" value="1"/>
</dbReference>
<accession>A0ABV1W9V4</accession>
<keyword evidence="2" id="KW-1003">Cell membrane</keyword>
<evidence type="ECO:0000256" key="4">
    <source>
        <dbReference type="ARBA" id="ARBA00022989"/>
    </source>
</evidence>
<feature type="transmembrane region" description="Helical" evidence="7">
    <location>
        <begin position="358"/>
        <end position="377"/>
    </location>
</feature>
<feature type="transmembrane region" description="Helical" evidence="7">
    <location>
        <begin position="308"/>
        <end position="328"/>
    </location>
</feature>
<evidence type="ECO:0000256" key="3">
    <source>
        <dbReference type="ARBA" id="ARBA00022692"/>
    </source>
</evidence>
<dbReference type="Gene3D" id="1.20.1740.10">
    <property type="entry name" value="Amino acid/polyamine transporter I"/>
    <property type="match status" value="1"/>
</dbReference>
<protein>
    <submittedName>
        <fullName evidence="8">APC family permease</fullName>
    </submittedName>
</protein>
<feature type="transmembrane region" description="Helical" evidence="7">
    <location>
        <begin position="184"/>
        <end position="201"/>
    </location>
</feature>
<feature type="transmembrane region" description="Helical" evidence="7">
    <location>
        <begin position="420"/>
        <end position="442"/>
    </location>
</feature>
<feature type="transmembrane region" description="Helical" evidence="7">
    <location>
        <begin position="213"/>
        <end position="237"/>
    </location>
</feature>
<dbReference type="Pfam" id="PF13520">
    <property type="entry name" value="AA_permease_2"/>
    <property type="match status" value="1"/>
</dbReference>
<gene>
    <name evidence="8" type="ORF">ABT317_29175</name>
</gene>
<dbReference type="InterPro" id="IPR050367">
    <property type="entry name" value="APC_superfamily"/>
</dbReference>
<feature type="compositionally biased region" description="Low complexity" evidence="6">
    <location>
        <begin position="7"/>
        <end position="20"/>
    </location>
</feature>
<keyword evidence="5 7" id="KW-0472">Membrane</keyword>
<evidence type="ECO:0000256" key="2">
    <source>
        <dbReference type="ARBA" id="ARBA00022475"/>
    </source>
</evidence>
<dbReference type="Proteomes" id="UP001458415">
    <property type="component" value="Unassembled WGS sequence"/>
</dbReference>
<evidence type="ECO:0000256" key="7">
    <source>
        <dbReference type="SAM" id="Phobius"/>
    </source>
</evidence>
<comment type="subcellular location">
    <subcellularLocation>
        <location evidence="1">Cell membrane</location>
        <topology evidence="1">Multi-pass membrane protein</topology>
    </subcellularLocation>
</comment>
<proteinExistence type="predicted"/>
<feature type="transmembrane region" description="Helical" evidence="7">
    <location>
        <begin position="462"/>
        <end position="480"/>
    </location>
</feature>
<feature type="region of interest" description="Disordered" evidence="6">
    <location>
        <begin position="1"/>
        <end position="20"/>
    </location>
</feature>
<evidence type="ECO:0000313" key="8">
    <source>
        <dbReference type="EMBL" id="MER6980934.1"/>
    </source>
</evidence>